<dbReference type="InterPro" id="IPR002937">
    <property type="entry name" value="Amino_oxidase"/>
</dbReference>
<dbReference type="SUPFAM" id="SSF51905">
    <property type="entry name" value="FAD/NAD(P)-binding domain"/>
    <property type="match status" value="1"/>
</dbReference>
<gene>
    <name evidence="2" type="ORF">CWI75_02645</name>
</gene>
<comment type="caution">
    <text evidence="2">The sequence shown here is derived from an EMBL/GenBank/DDBJ whole genome shotgun (WGS) entry which is preliminary data.</text>
</comment>
<dbReference type="OrthoDB" id="20837at2"/>
<dbReference type="Proteomes" id="UP000234845">
    <property type="component" value="Unassembled WGS sequence"/>
</dbReference>
<dbReference type="PROSITE" id="PS51257">
    <property type="entry name" value="PROKAR_LIPOPROTEIN"/>
    <property type="match status" value="1"/>
</dbReference>
<dbReference type="PANTHER" id="PTHR42923">
    <property type="entry name" value="PROTOPORPHYRINOGEN OXIDASE"/>
    <property type="match status" value="1"/>
</dbReference>
<evidence type="ECO:0000313" key="3">
    <source>
        <dbReference type="Proteomes" id="UP000234845"/>
    </source>
</evidence>
<name>A0A2N5Y7A6_9GAMM</name>
<dbReference type="Gene3D" id="3.90.660.20">
    <property type="entry name" value="Protoporphyrinogen oxidase, mitochondrial, domain 2"/>
    <property type="match status" value="1"/>
</dbReference>
<reference evidence="3" key="1">
    <citation type="submission" date="2017-11" db="EMBL/GenBank/DDBJ databases">
        <title>The draft genome sequence of Chromatocurvus sp. F02.</title>
        <authorList>
            <person name="Du Z.-J."/>
            <person name="Chang Y.-Q."/>
        </authorList>
    </citation>
    <scope>NUCLEOTIDE SEQUENCE [LARGE SCALE GENOMIC DNA]</scope>
    <source>
        <strain evidence="3">F02</strain>
    </source>
</reference>
<accession>A0A2N5Y7A6</accession>
<evidence type="ECO:0000313" key="2">
    <source>
        <dbReference type="EMBL" id="PLW84257.1"/>
    </source>
</evidence>
<dbReference type="Gene3D" id="3.50.50.60">
    <property type="entry name" value="FAD/NAD(P)-binding domain"/>
    <property type="match status" value="1"/>
</dbReference>
<dbReference type="AlphaFoldDB" id="A0A2N5Y7A6"/>
<dbReference type="GO" id="GO:0016491">
    <property type="term" value="F:oxidoreductase activity"/>
    <property type="evidence" value="ECO:0007669"/>
    <property type="project" value="InterPro"/>
</dbReference>
<dbReference type="PANTHER" id="PTHR42923:SF17">
    <property type="entry name" value="AMINE OXIDASE DOMAIN-CONTAINING PROTEIN"/>
    <property type="match status" value="1"/>
</dbReference>
<organism evidence="2 3">
    <name type="scientific">Kineobactrum sediminis</name>
    <dbReference type="NCBI Taxonomy" id="1905677"/>
    <lineage>
        <taxon>Bacteria</taxon>
        <taxon>Pseudomonadati</taxon>
        <taxon>Pseudomonadota</taxon>
        <taxon>Gammaproteobacteria</taxon>
        <taxon>Cellvibrionales</taxon>
        <taxon>Halieaceae</taxon>
        <taxon>Kineobactrum</taxon>
    </lineage>
</organism>
<dbReference type="InterPro" id="IPR050464">
    <property type="entry name" value="Zeta_carotene_desat/Oxidored"/>
</dbReference>
<dbReference type="Gene3D" id="1.10.3110.10">
    <property type="entry name" value="protoporphyrinogen ix oxidase, domain 3"/>
    <property type="match status" value="1"/>
</dbReference>
<protein>
    <submittedName>
        <fullName evidence="2">FAD-dependent oxidoreductase</fullName>
    </submittedName>
</protein>
<sequence>MKIAVIGSGISGLACAHYLSAAHQVTVFEAGSQVGGHTATVDVRLGTRRYAVDTGFIVFNDWTYPNFIALMDELGVSSKATDMGFSVTDGHSGTEYSGSSINTLFAQRRNLLSPRFIGMVRDILRFNRESVADLDAGRLQEGETLGHYLSRKGYGEAFCRQYLVPMGSAIWSADCASITEFPLEFFLRFFRNHGLLSVNNRPQWRVIEGGSREYLRPLCHRFEQRIRTNSPIAGIRRTAQGVTLQVRGGELFHFDEVVVATHSDQALALLEDPSAEETAILSALPYQNNEVVLHTDTRLLPKNRKTWSSWNYRLGVDEQRAVVTYNMNILQGLQAPETFCVTLNDTSAINPNKILGTFNYAHPVFSLAGVAAQSRWADINGQRRTWYCGAYWRNGFHEDGVTSALRVAEAIGKDNRIAA</sequence>
<proteinExistence type="predicted"/>
<dbReference type="EMBL" id="PKLZ01000001">
    <property type="protein sequence ID" value="PLW84257.1"/>
    <property type="molecule type" value="Genomic_DNA"/>
</dbReference>
<dbReference type="InterPro" id="IPR036188">
    <property type="entry name" value="FAD/NAD-bd_sf"/>
</dbReference>
<dbReference type="Pfam" id="PF01593">
    <property type="entry name" value="Amino_oxidase"/>
    <property type="match status" value="1"/>
</dbReference>
<keyword evidence="3" id="KW-1185">Reference proteome</keyword>
<dbReference type="RefSeq" id="WP_101519893.1">
    <property type="nucleotide sequence ID" value="NZ_PKLZ01000001.1"/>
</dbReference>
<evidence type="ECO:0000259" key="1">
    <source>
        <dbReference type="Pfam" id="PF01593"/>
    </source>
</evidence>
<feature type="domain" description="Amine oxidase" evidence="1">
    <location>
        <begin position="10"/>
        <end position="303"/>
    </location>
</feature>